<comment type="catalytic activity">
    <reaction evidence="6 8">
        <text>a 2'-deoxyadenosine in DNA + S-adenosyl-L-methionine = an N(6)-methyl-2'-deoxyadenosine in DNA + S-adenosyl-L-homocysteine + H(+)</text>
        <dbReference type="Rhea" id="RHEA:15197"/>
        <dbReference type="Rhea" id="RHEA-COMP:12418"/>
        <dbReference type="Rhea" id="RHEA-COMP:12419"/>
        <dbReference type="ChEBI" id="CHEBI:15378"/>
        <dbReference type="ChEBI" id="CHEBI:57856"/>
        <dbReference type="ChEBI" id="CHEBI:59789"/>
        <dbReference type="ChEBI" id="CHEBI:90615"/>
        <dbReference type="ChEBI" id="CHEBI:90616"/>
        <dbReference type="EC" id="2.1.1.72"/>
    </reaction>
</comment>
<dbReference type="PANTHER" id="PTHR30481:SF3">
    <property type="entry name" value="DNA ADENINE METHYLASE"/>
    <property type="match status" value="1"/>
</dbReference>
<evidence type="ECO:0000313" key="10">
    <source>
        <dbReference type="Proteomes" id="UP000242699"/>
    </source>
</evidence>
<feature type="binding site" evidence="7">
    <location>
        <position position="200"/>
    </location>
    <ligand>
        <name>S-adenosyl-L-methionine</name>
        <dbReference type="ChEBI" id="CHEBI:59789"/>
    </ligand>
</feature>
<evidence type="ECO:0000256" key="5">
    <source>
        <dbReference type="ARBA" id="ARBA00022691"/>
    </source>
</evidence>
<dbReference type="Gene3D" id="1.10.1020.10">
    <property type="entry name" value="Adenine-specific Methyltransferase, Domain 2"/>
    <property type="match status" value="1"/>
</dbReference>
<dbReference type="Pfam" id="PF02086">
    <property type="entry name" value="MethyltransfD12"/>
    <property type="match status" value="1"/>
</dbReference>
<evidence type="ECO:0000256" key="3">
    <source>
        <dbReference type="ARBA" id="ARBA00022603"/>
    </source>
</evidence>
<evidence type="ECO:0000256" key="8">
    <source>
        <dbReference type="RuleBase" id="RU361257"/>
    </source>
</evidence>
<dbReference type="EC" id="2.1.1.72" evidence="2 8"/>
<dbReference type="GO" id="GO:0009307">
    <property type="term" value="P:DNA restriction-modification system"/>
    <property type="evidence" value="ECO:0007669"/>
    <property type="project" value="InterPro"/>
</dbReference>
<dbReference type="InterPro" id="IPR012263">
    <property type="entry name" value="M_m6A_EcoRV"/>
</dbReference>
<dbReference type="EMBL" id="PXYT01000030">
    <property type="protein sequence ID" value="PSR27002.1"/>
    <property type="molecule type" value="Genomic_DNA"/>
</dbReference>
<dbReference type="GO" id="GO:0006298">
    <property type="term" value="P:mismatch repair"/>
    <property type="evidence" value="ECO:0007669"/>
    <property type="project" value="TreeGrafter"/>
</dbReference>
<dbReference type="PANTHER" id="PTHR30481">
    <property type="entry name" value="DNA ADENINE METHYLASE"/>
    <property type="match status" value="1"/>
</dbReference>
<sequence>MPPYDDLSLTQKSQVTPQPPHVVRPFLKWAGGKARLAPQIRSQLPPGSRLIEPFAGSAAVWLATDYPQALVADVNVDLIMLYQTLQREGPKFIAYCQTFFTDETNTPNVYYALRHQFNTTKCLREKAALFLYLNRHGYNGLCRYNGSGKYNVPFGRYRKPYFPEMEMHMFWHKAPHATFLVSDFRTVLAHAQLGDVVYCDPPYVPLSATANFTDYAASGFSLQDHDDLAREAERLGSEGIPVVISNHATPWTRARYHHASQTILSVPRSISRDGSRRQAVDEIIAVFGKRA</sequence>
<evidence type="ECO:0000313" key="9">
    <source>
        <dbReference type="EMBL" id="PSR27002.1"/>
    </source>
</evidence>
<dbReference type="NCBIfam" id="TIGR00571">
    <property type="entry name" value="dam"/>
    <property type="match status" value="1"/>
</dbReference>
<dbReference type="Gene3D" id="3.40.50.150">
    <property type="entry name" value="Vaccinia Virus protein VP39"/>
    <property type="match status" value="1"/>
</dbReference>
<dbReference type="PROSITE" id="PS00092">
    <property type="entry name" value="N6_MTASE"/>
    <property type="match status" value="1"/>
</dbReference>
<dbReference type="PIRSF" id="PIRSF000398">
    <property type="entry name" value="M_m6A_EcoRV"/>
    <property type="match status" value="1"/>
</dbReference>
<accession>A0A2T2WXP9</accession>
<dbReference type="PRINTS" id="PR00505">
    <property type="entry name" value="D12N6MTFRASE"/>
</dbReference>
<proteinExistence type="inferred from homology"/>
<organism evidence="9 10">
    <name type="scientific">Sulfobacillus benefaciens</name>
    <dbReference type="NCBI Taxonomy" id="453960"/>
    <lineage>
        <taxon>Bacteria</taxon>
        <taxon>Bacillati</taxon>
        <taxon>Bacillota</taxon>
        <taxon>Clostridia</taxon>
        <taxon>Eubacteriales</taxon>
        <taxon>Clostridiales Family XVII. Incertae Sedis</taxon>
        <taxon>Sulfobacillus</taxon>
    </lineage>
</organism>
<dbReference type="GO" id="GO:0009007">
    <property type="term" value="F:site-specific DNA-methyltransferase (adenine-specific) activity"/>
    <property type="evidence" value="ECO:0007669"/>
    <property type="project" value="UniProtKB-UniRule"/>
</dbReference>
<dbReference type="SUPFAM" id="SSF53335">
    <property type="entry name" value="S-adenosyl-L-methionine-dependent methyltransferases"/>
    <property type="match status" value="1"/>
</dbReference>
<evidence type="ECO:0000256" key="2">
    <source>
        <dbReference type="ARBA" id="ARBA00011900"/>
    </source>
</evidence>
<name>A0A2T2WXP9_9FIRM</name>
<dbReference type="InterPro" id="IPR029063">
    <property type="entry name" value="SAM-dependent_MTases_sf"/>
</dbReference>
<dbReference type="AlphaFoldDB" id="A0A2T2WXP9"/>
<comment type="similarity">
    <text evidence="1 8">Belongs to the N(4)/N(6)-methyltransferase family.</text>
</comment>
<feature type="binding site" evidence="7">
    <location>
        <position position="73"/>
    </location>
    <ligand>
        <name>S-adenosyl-L-methionine</name>
        <dbReference type="ChEBI" id="CHEBI:59789"/>
    </ligand>
</feature>
<comment type="caution">
    <text evidence="9">The sequence shown here is derived from an EMBL/GenBank/DDBJ whole genome shotgun (WGS) entry which is preliminary data.</text>
</comment>
<feature type="binding site" evidence="7">
    <location>
        <position position="29"/>
    </location>
    <ligand>
        <name>S-adenosyl-L-methionine</name>
        <dbReference type="ChEBI" id="CHEBI:59789"/>
    </ligand>
</feature>
<protein>
    <recommendedName>
        <fullName evidence="2 8">Site-specific DNA-methyltransferase (adenine-specific)</fullName>
        <ecNumber evidence="2 8">2.1.1.72</ecNumber>
    </recommendedName>
</protein>
<evidence type="ECO:0000256" key="1">
    <source>
        <dbReference type="ARBA" id="ARBA00006594"/>
    </source>
</evidence>
<dbReference type="GO" id="GO:1904047">
    <property type="term" value="F:S-adenosyl-L-methionine binding"/>
    <property type="evidence" value="ECO:0007669"/>
    <property type="project" value="TreeGrafter"/>
</dbReference>
<evidence type="ECO:0000256" key="4">
    <source>
        <dbReference type="ARBA" id="ARBA00022679"/>
    </source>
</evidence>
<dbReference type="InterPro" id="IPR002052">
    <property type="entry name" value="DNA_methylase_N6_adenine_CS"/>
</dbReference>
<dbReference type="InterPro" id="IPR012327">
    <property type="entry name" value="MeTrfase_D12"/>
</dbReference>
<dbReference type="Proteomes" id="UP000242699">
    <property type="component" value="Unassembled WGS sequence"/>
</dbReference>
<keyword evidence="5 8" id="KW-0949">S-adenosyl-L-methionine</keyword>
<evidence type="ECO:0000256" key="6">
    <source>
        <dbReference type="ARBA" id="ARBA00047942"/>
    </source>
</evidence>
<dbReference type="GO" id="GO:0043565">
    <property type="term" value="F:sequence-specific DNA binding"/>
    <property type="evidence" value="ECO:0007669"/>
    <property type="project" value="TreeGrafter"/>
</dbReference>
<keyword evidence="4 8" id="KW-0808">Transferase</keyword>
<dbReference type="InterPro" id="IPR023095">
    <property type="entry name" value="Ade_MeTrfase_dom_2"/>
</dbReference>
<gene>
    <name evidence="9" type="ORF">C7B43_12600</name>
</gene>
<dbReference type="GO" id="GO:0032259">
    <property type="term" value="P:methylation"/>
    <property type="evidence" value="ECO:0007669"/>
    <property type="project" value="UniProtKB-KW"/>
</dbReference>
<feature type="binding site" evidence="7">
    <location>
        <position position="33"/>
    </location>
    <ligand>
        <name>S-adenosyl-L-methionine</name>
        <dbReference type="ChEBI" id="CHEBI:59789"/>
    </ligand>
</feature>
<evidence type="ECO:0000256" key="7">
    <source>
        <dbReference type="PIRSR" id="PIRSR000398-1"/>
    </source>
</evidence>
<reference evidence="9 10" key="1">
    <citation type="journal article" date="2014" name="BMC Genomics">
        <title>Comparison of environmental and isolate Sulfobacillus genomes reveals diverse carbon, sulfur, nitrogen, and hydrogen metabolisms.</title>
        <authorList>
            <person name="Justice N.B."/>
            <person name="Norman A."/>
            <person name="Brown C.T."/>
            <person name="Singh A."/>
            <person name="Thomas B.C."/>
            <person name="Banfield J.F."/>
        </authorList>
    </citation>
    <scope>NUCLEOTIDE SEQUENCE [LARGE SCALE GENOMIC DNA]</scope>
    <source>
        <strain evidence="9">AMDSBA1</strain>
    </source>
</reference>
<keyword evidence="3 8" id="KW-0489">Methyltransferase</keyword>